<organism evidence="2 3">
    <name type="scientific">Chlamydomonas eustigma</name>
    <dbReference type="NCBI Taxonomy" id="1157962"/>
    <lineage>
        <taxon>Eukaryota</taxon>
        <taxon>Viridiplantae</taxon>
        <taxon>Chlorophyta</taxon>
        <taxon>core chlorophytes</taxon>
        <taxon>Chlorophyceae</taxon>
        <taxon>CS clade</taxon>
        <taxon>Chlamydomonadales</taxon>
        <taxon>Chlamydomonadaceae</taxon>
        <taxon>Chlamydomonas</taxon>
    </lineage>
</organism>
<name>A0A250XP38_9CHLO</name>
<dbReference type="EMBL" id="BEGY01000136">
    <property type="protein sequence ID" value="GAX84806.1"/>
    <property type="molecule type" value="Genomic_DNA"/>
</dbReference>
<gene>
    <name evidence="2" type="ORF">CEUSTIGMA_g12227.t1</name>
</gene>
<reference evidence="2 3" key="1">
    <citation type="submission" date="2017-08" db="EMBL/GenBank/DDBJ databases">
        <title>Acidophilic green algal genome provides insights into adaptation to an acidic environment.</title>
        <authorList>
            <person name="Hirooka S."/>
            <person name="Hirose Y."/>
            <person name="Kanesaki Y."/>
            <person name="Higuchi S."/>
            <person name="Fujiwara T."/>
            <person name="Onuma R."/>
            <person name="Era A."/>
            <person name="Ohbayashi R."/>
            <person name="Uzuka A."/>
            <person name="Nozaki H."/>
            <person name="Yoshikawa H."/>
            <person name="Miyagishima S.Y."/>
        </authorList>
    </citation>
    <scope>NUCLEOTIDE SEQUENCE [LARGE SCALE GENOMIC DNA]</scope>
    <source>
        <strain evidence="2 3">NIES-2499</strain>
    </source>
</reference>
<feature type="region of interest" description="Disordered" evidence="1">
    <location>
        <begin position="369"/>
        <end position="419"/>
    </location>
</feature>
<dbReference type="Proteomes" id="UP000232323">
    <property type="component" value="Unassembled WGS sequence"/>
</dbReference>
<sequence>MAKDLAARIGLETQISLLTTRAVESKDPIGFLKEFYSYHNLAEYHIQKKGPLSFILLLSHEGISRPSSKTSSVSKLEPTAYVAIANRVVDSETVTGCASTSLANFYEGQSPCNFELAEGSMGQSLVMKLLDSLPMHTLFNLLGQGYKIVLSGFQLGGLIAHAMAAKLLLQVQQEIQMAEKMGINLSALSMTADKVLSFAFGSPLFANRELQQALASFNLHNNLMTFWKSRDASPAFFTLCCNLAANSGVLGEVTALKEPLFKPYYLTPGFKVVQAWASAFQNEIQKLPKKNRQYCTQPLSSDDVGRMLSETGGEDGLASMRKALDSVPSFASVSGKSYAPSAAAIKGKETSPLQPQAGKAVNIKSSVSSGAIPSKTTARTSASPAASGMSKLSQGSKSTNARVETSASHTGGDGAADSSWRGALREMTGHLDPAESDGALMMHPVGQFWLLETVKGSKVAASSTTKGSATAVASKTAAASSPKQSGFSAQQQVGADQQPPSAVNLVPLNAAHAAATSLTWLAESNKELFENWEFGLEEYQRDLIEAFTWTMFKTSLEVDGQAVDRKNLFQPTKVTVGMDY</sequence>
<evidence type="ECO:0000256" key="1">
    <source>
        <dbReference type="SAM" id="MobiDB-lite"/>
    </source>
</evidence>
<evidence type="ECO:0000313" key="3">
    <source>
        <dbReference type="Proteomes" id="UP000232323"/>
    </source>
</evidence>
<feature type="compositionally biased region" description="Low complexity" evidence="1">
    <location>
        <begin position="374"/>
        <end position="387"/>
    </location>
</feature>
<protein>
    <submittedName>
        <fullName evidence="2">Uncharacterized protein</fullName>
    </submittedName>
</protein>
<accession>A0A250XP38</accession>
<dbReference type="OrthoDB" id="530517at2759"/>
<dbReference type="AlphaFoldDB" id="A0A250XP38"/>
<comment type="caution">
    <text evidence="2">The sequence shown here is derived from an EMBL/GenBank/DDBJ whole genome shotgun (WGS) entry which is preliminary data.</text>
</comment>
<feature type="region of interest" description="Disordered" evidence="1">
    <location>
        <begin position="345"/>
        <end position="364"/>
    </location>
</feature>
<feature type="compositionally biased region" description="Polar residues" evidence="1">
    <location>
        <begin position="390"/>
        <end position="409"/>
    </location>
</feature>
<keyword evidence="3" id="KW-1185">Reference proteome</keyword>
<evidence type="ECO:0000313" key="2">
    <source>
        <dbReference type="EMBL" id="GAX84806.1"/>
    </source>
</evidence>
<proteinExistence type="predicted"/>